<reference evidence="2 3" key="1">
    <citation type="submission" date="2020-08" db="EMBL/GenBank/DDBJ databases">
        <title>Genomic Encyclopedia of Type Strains, Phase IV (KMG-IV): sequencing the most valuable type-strain genomes for metagenomic binning, comparative biology and taxonomic classification.</title>
        <authorList>
            <person name="Goeker M."/>
        </authorList>
    </citation>
    <scope>NUCLEOTIDE SEQUENCE [LARGE SCALE GENOMIC DNA]</scope>
    <source>
        <strain evidence="2 3">DSM 26723</strain>
    </source>
</reference>
<proteinExistence type="predicted"/>
<feature type="transmembrane region" description="Helical" evidence="1">
    <location>
        <begin position="119"/>
        <end position="143"/>
    </location>
</feature>
<protein>
    <submittedName>
        <fullName evidence="2">Uncharacterized protein</fullName>
    </submittedName>
</protein>
<dbReference type="Proteomes" id="UP000588068">
    <property type="component" value="Unassembled WGS sequence"/>
</dbReference>
<dbReference type="EMBL" id="JACHHZ010000001">
    <property type="protein sequence ID" value="MBB6092317.1"/>
    <property type="molecule type" value="Genomic_DNA"/>
</dbReference>
<keyword evidence="3" id="KW-1185">Reference proteome</keyword>
<comment type="caution">
    <text evidence="2">The sequence shown here is derived from an EMBL/GenBank/DDBJ whole genome shotgun (WGS) entry which is preliminary data.</text>
</comment>
<dbReference type="AlphaFoldDB" id="A0A841HH99"/>
<name>A0A841HH99_9GAMM</name>
<dbReference type="RefSeq" id="WP_184330049.1">
    <property type="nucleotide sequence ID" value="NZ_JACHHZ010000001.1"/>
</dbReference>
<accession>A0A841HH99</accession>
<sequence length="150" mass="16562">MTHTNPNDRLEQLTAAVLRELPARRAPRTLEARVFAEIERRAAKPWWQSSFMEWPALVRILFVLASIVTGVLAVRGSTWLFGESSSALSGIESNLSPAASSVKTTFHIFHSVADSIPSFWIYSGLALMAVMYLALFGIGAAAYRTLHANR</sequence>
<gene>
    <name evidence="2" type="ORF">HNQ60_001163</name>
</gene>
<keyword evidence="1" id="KW-0472">Membrane</keyword>
<evidence type="ECO:0000256" key="1">
    <source>
        <dbReference type="SAM" id="Phobius"/>
    </source>
</evidence>
<organism evidence="2 3">
    <name type="scientific">Povalibacter uvarum</name>
    <dbReference type="NCBI Taxonomy" id="732238"/>
    <lineage>
        <taxon>Bacteria</taxon>
        <taxon>Pseudomonadati</taxon>
        <taxon>Pseudomonadota</taxon>
        <taxon>Gammaproteobacteria</taxon>
        <taxon>Steroidobacterales</taxon>
        <taxon>Steroidobacteraceae</taxon>
        <taxon>Povalibacter</taxon>
    </lineage>
</organism>
<feature type="transmembrane region" description="Helical" evidence="1">
    <location>
        <begin position="56"/>
        <end position="74"/>
    </location>
</feature>
<evidence type="ECO:0000313" key="3">
    <source>
        <dbReference type="Proteomes" id="UP000588068"/>
    </source>
</evidence>
<keyword evidence="1" id="KW-1133">Transmembrane helix</keyword>
<keyword evidence="1" id="KW-0812">Transmembrane</keyword>
<evidence type="ECO:0000313" key="2">
    <source>
        <dbReference type="EMBL" id="MBB6092317.1"/>
    </source>
</evidence>